<feature type="domain" description="Histidine kinase" evidence="6">
    <location>
        <begin position="303"/>
        <end position="522"/>
    </location>
</feature>
<sequence>MNIFAIFALVNVITSIIIGFLILFAVPRNRVNQLFFLLCFSVAVWGYAYFLWQIANDPVTAMFWVHILMIGAIFIPFLYFHFVIRFLNLQCPIRWVVWLGYVFAAFFSFINWSPLFITSVDARAGFLFWPTAGSFFLPFLIIWVLYIIYAMLLLYRRFRVSSDVEERAQIKFILTGSIIGYAGGSTNYLLWYGIPVLPYGNIAVFIYTLFIAYAILKHRLFNMKVIATELIVFVLWLFVFIRMLLAQATTEWFVNGGLLFVLLIIGVVLIRSVDREVEQREKIEKLARELEDTNERQETLIHFIGHEVKGFLTKDVGAFASLSEGDFGSLPETIKPFVGRALAESRRGIDSVANILKASNLKKGTVTYEKEPFDLKQLVAEAVEKAKPAAEQKGLALFFIADDSSYQMTGDKAEIGDHVLRNLIDNSINYTPSGSITVFLKKETGKLIFAVKDTGIGITEEDKKNLFTEGGHGKDSQKINVHSTGYGLYIAKQIVEAHGGAIRAVSDGAGKGSIFTVELSVT</sequence>
<dbReference type="InterPro" id="IPR004358">
    <property type="entry name" value="Sig_transdc_His_kin-like_C"/>
</dbReference>
<feature type="transmembrane region" description="Helical" evidence="5">
    <location>
        <begin position="196"/>
        <end position="216"/>
    </location>
</feature>
<dbReference type="PANTHER" id="PTHR43547">
    <property type="entry name" value="TWO-COMPONENT HISTIDINE KINASE"/>
    <property type="match status" value="1"/>
</dbReference>
<keyword evidence="5" id="KW-0472">Membrane</keyword>
<dbReference type="GO" id="GO:0000155">
    <property type="term" value="F:phosphorelay sensor kinase activity"/>
    <property type="evidence" value="ECO:0007669"/>
    <property type="project" value="TreeGrafter"/>
</dbReference>
<dbReference type="Pfam" id="PF16927">
    <property type="entry name" value="HisKA_7TM"/>
    <property type="match status" value="1"/>
</dbReference>
<comment type="caution">
    <text evidence="7">The sequence shown here is derived from an EMBL/GenBank/DDBJ whole genome shotgun (WGS) entry which is preliminary data.</text>
</comment>
<evidence type="ECO:0000256" key="3">
    <source>
        <dbReference type="ARBA" id="ARBA00022553"/>
    </source>
</evidence>
<dbReference type="InterPro" id="IPR003594">
    <property type="entry name" value="HATPase_dom"/>
</dbReference>
<keyword evidence="4" id="KW-0175">Coiled coil</keyword>
<evidence type="ECO:0000256" key="5">
    <source>
        <dbReference type="SAM" id="Phobius"/>
    </source>
</evidence>
<proteinExistence type="predicted"/>
<keyword evidence="3" id="KW-0597">Phosphoprotein</keyword>
<dbReference type="PROSITE" id="PS50109">
    <property type="entry name" value="HIS_KIN"/>
    <property type="match status" value="1"/>
</dbReference>
<dbReference type="InterPro" id="IPR036890">
    <property type="entry name" value="HATPase_C_sf"/>
</dbReference>
<dbReference type="SUPFAM" id="SSF55874">
    <property type="entry name" value="ATPase domain of HSP90 chaperone/DNA topoisomerase II/histidine kinase"/>
    <property type="match status" value="1"/>
</dbReference>
<evidence type="ECO:0000256" key="1">
    <source>
        <dbReference type="ARBA" id="ARBA00000085"/>
    </source>
</evidence>
<evidence type="ECO:0000256" key="4">
    <source>
        <dbReference type="SAM" id="Coils"/>
    </source>
</evidence>
<feature type="transmembrane region" description="Helical" evidence="5">
    <location>
        <begin position="135"/>
        <end position="158"/>
    </location>
</feature>
<dbReference type="Pfam" id="PF02518">
    <property type="entry name" value="HATPase_c"/>
    <property type="match status" value="1"/>
</dbReference>
<feature type="transmembrane region" description="Helical" evidence="5">
    <location>
        <begin position="34"/>
        <end position="55"/>
    </location>
</feature>
<keyword evidence="5" id="KW-1133">Transmembrane helix</keyword>
<comment type="catalytic activity">
    <reaction evidence="1">
        <text>ATP + protein L-histidine = ADP + protein N-phospho-L-histidine.</text>
        <dbReference type="EC" id="2.7.13.3"/>
    </reaction>
</comment>
<dbReference type="EMBL" id="PEXT01000018">
    <property type="protein sequence ID" value="PIS43498.1"/>
    <property type="molecule type" value="Genomic_DNA"/>
</dbReference>
<reference evidence="8" key="1">
    <citation type="submission" date="2017-09" db="EMBL/GenBank/DDBJ databases">
        <title>Depth-based differentiation of microbial function through sediment-hosted aquifers and enrichment of novel symbionts in the deep terrestrial subsurface.</title>
        <authorList>
            <person name="Probst A.J."/>
            <person name="Ladd B."/>
            <person name="Jarett J.K."/>
            <person name="Geller-Mcgrath D.E."/>
            <person name="Sieber C.M.K."/>
            <person name="Emerson J.B."/>
            <person name="Anantharaman K."/>
            <person name="Thomas B.C."/>
            <person name="Malmstrom R."/>
            <person name="Stieglmeier M."/>
            <person name="Klingl A."/>
            <person name="Woyke T."/>
            <person name="Ryan C.M."/>
            <person name="Banfield J.F."/>
        </authorList>
    </citation>
    <scope>NUCLEOTIDE SEQUENCE [LARGE SCALE GENOMIC DNA]</scope>
</reference>
<feature type="coiled-coil region" evidence="4">
    <location>
        <begin position="273"/>
        <end position="300"/>
    </location>
</feature>
<dbReference type="PANTHER" id="PTHR43547:SF2">
    <property type="entry name" value="HYBRID SIGNAL TRANSDUCTION HISTIDINE KINASE C"/>
    <property type="match status" value="1"/>
</dbReference>
<feature type="transmembrane region" description="Helical" evidence="5">
    <location>
        <begin position="61"/>
        <end position="83"/>
    </location>
</feature>
<evidence type="ECO:0000313" key="8">
    <source>
        <dbReference type="Proteomes" id="UP000228687"/>
    </source>
</evidence>
<dbReference type="Proteomes" id="UP000228687">
    <property type="component" value="Unassembled WGS sequence"/>
</dbReference>
<dbReference type="Gene3D" id="3.30.565.10">
    <property type="entry name" value="Histidine kinase-like ATPase, C-terminal domain"/>
    <property type="match status" value="1"/>
</dbReference>
<dbReference type="PRINTS" id="PR00344">
    <property type="entry name" value="BCTRLSENSOR"/>
</dbReference>
<protein>
    <recommendedName>
        <fullName evidence="2">histidine kinase</fullName>
        <ecNumber evidence="2">2.7.13.3</ecNumber>
    </recommendedName>
</protein>
<evidence type="ECO:0000259" key="6">
    <source>
        <dbReference type="PROSITE" id="PS50109"/>
    </source>
</evidence>
<dbReference type="AlphaFoldDB" id="A0A2H0YYB9"/>
<name>A0A2H0YYB9_9BACT</name>
<feature type="transmembrane region" description="Helical" evidence="5">
    <location>
        <begin position="6"/>
        <end position="27"/>
    </location>
</feature>
<accession>A0A2H0YYB9</accession>
<gene>
    <name evidence="7" type="ORF">COT23_00950</name>
</gene>
<dbReference type="InterPro" id="IPR031621">
    <property type="entry name" value="HisKA_7TM"/>
</dbReference>
<dbReference type="SMART" id="SM00387">
    <property type="entry name" value="HATPase_c"/>
    <property type="match status" value="1"/>
</dbReference>
<feature type="transmembrane region" description="Helical" evidence="5">
    <location>
        <begin position="95"/>
        <end position="115"/>
    </location>
</feature>
<keyword evidence="5" id="KW-0812">Transmembrane</keyword>
<dbReference type="InterPro" id="IPR005467">
    <property type="entry name" value="His_kinase_dom"/>
</dbReference>
<feature type="transmembrane region" description="Helical" evidence="5">
    <location>
        <begin position="225"/>
        <end position="246"/>
    </location>
</feature>
<dbReference type="EC" id="2.7.13.3" evidence="2"/>
<feature type="transmembrane region" description="Helical" evidence="5">
    <location>
        <begin position="252"/>
        <end position="270"/>
    </location>
</feature>
<evidence type="ECO:0000313" key="7">
    <source>
        <dbReference type="EMBL" id="PIS43498.1"/>
    </source>
</evidence>
<evidence type="ECO:0000256" key="2">
    <source>
        <dbReference type="ARBA" id="ARBA00012438"/>
    </source>
</evidence>
<organism evidence="7 8">
    <name type="scientific">Candidatus Kaiserbacteria bacterium CG08_land_8_20_14_0_20_50_21</name>
    <dbReference type="NCBI Taxonomy" id="1974604"/>
    <lineage>
        <taxon>Bacteria</taxon>
        <taxon>Candidatus Kaiseribacteriota</taxon>
    </lineage>
</organism>